<dbReference type="PANTHER" id="PTHR46797:SF23">
    <property type="entry name" value="HTH-TYPE TRANSCRIPTIONAL REGULATOR SUTR"/>
    <property type="match status" value="1"/>
</dbReference>
<proteinExistence type="inferred from homology"/>
<dbReference type="EMBL" id="RBIG01000001">
    <property type="protein sequence ID" value="RKQ73911.1"/>
    <property type="molecule type" value="Genomic_DNA"/>
</dbReference>
<dbReference type="CDD" id="cd00093">
    <property type="entry name" value="HTH_XRE"/>
    <property type="match status" value="1"/>
</dbReference>
<name>A0A420WS71_9PROT</name>
<dbReference type="Proteomes" id="UP000277424">
    <property type="component" value="Unassembled WGS sequence"/>
</dbReference>
<sequence>MAAKLVGLKIRTLRMQAGLSQNILAQRAGISPSYLNLIERNRRPASTLLLDRIAAELAVDRAQLDGEAERRLADEVREVSAELAASEKLPELASAEEFVGHHPGWAALLLRLYRSYQDRDAAVLALADRLEHDPFLRDSVHQMLTHVTSIRSAAEIVQASDTLESTDSRRFLEIVAGDSARLSQTAMALAAFFDSAQTRVRAATPTEKVDALIVASQNYFPELEAYADAVRATGEHETLLHIPPAFDAADNEEQPSPFERLRAQARLGAASEIAAILSRHEGFEQDGEAFRLAANALFAYTAAAVLMPYEPFHAAAERHRYDPNRLARLFGVSYEQAAHRMTTLRRPGREGVRFAFMRADPSGYISKRLPLPRLPLPRYGNACPLWVIYTAFQTPGMTARAFGALASGDDFLFFARAVEKQPAMTGGARHLMSIMLACDGDDAARVAAADGIERRAATVPVGTTCRLCVREACRQRQEPPLIA</sequence>
<evidence type="ECO:0000256" key="1">
    <source>
        <dbReference type="ARBA" id="ARBA00007227"/>
    </source>
</evidence>
<dbReference type="Pfam" id="PF01381">
    <property type="entry name" value="HTH_3"/>
    <property type="match status" value="1"/>
</dbReference>
<evidence type="ECO:0000256" key="4">
    <source>
        <dbReference type="ARBA" id="ARBA00023163"/>
    </source>
</evidence>
<dbReference type="InterPro" id="IPR050807">
    <property type="entry name" value="TransReg_Diox_bact_type"/>
</dbReference>
<comment type="caution">
    <text evidence="6">The sequence shown here is derived from an EMBL/GenBank/DDBJ whole genome shotgun (WGS) entry which is preliminary data.</text>
</comment>
<keyword evidence="4" id="KW-0804">Transcription</keyword>
<accession>A0A420WS71</accession>
<dbReference type="GO" id="GO:0003677">
    <property type="term" value="F:DNA binding"/>
    <property type="evidence" value="ECO:0007669"/>
    <property type="project" value="UniProtKB-KW"/>
</dbReference>
<dbReference type="PROSITE" id="PS50943">
    <property type="entry name" value="HTH_CROC1"/>
    <property type="match status" value="1"/>
</dbReference>
<evidence type="ECO:0000313" key="6">
    <source>
        <dbReference type="EMBL" id="RKQ73911.1"/>
    </source>
</evidence>
<dbReference type="Pfam" id="PF06114">
    <property type="entry name" value="Peptidase_M78"/>
    <property type="match status" value="1"/>
</dbReference>
<evidence type="ECO:0000256" key="3">
    <source>
        <dbReference type="ARBA" id="ARBA00023125"/>
    </source>
</evidence>
<evidence type="ECO:0000313" key="7">
    <source>
        <dbReference type="Proteomes" id="UP000277424"/>
    </source>
</evidence>
<dbReference type="InterPro" id="IPR018653">
    <property type="entry name" value="ScfR_C"/>
</dbReference>
<dbReference type="OrthoDB" id="1123084at2"/>
<dbReference type="InterPro" id="IPR010982">
    <property type="entry name" value="Lambda_DNA-bd_dom_sf"/>
</dbReference>
<reference evidence="6 7" key="1">
    <citation type="submission" date="2018-10" db="EMBL/GenBank/DDBJ databases">
        <title>Comparative analysis of microorganisms from saline springs in Andes Mountain Range, Colombia.</title>
        <authorList>
            <person name="Rubin E."/>
        </authorList>
    </citation>
    <scope>NUCLEOTIDE SEQUENCE [LARGE SCALE GENOMIC DNA]</scope>
    <source>
        <strain evidence="6 7">USBA 36</strain>
    </source>
</reference>
<dbReference type="SMART" id="SM00530">
    <property type="entry name" value="HTH_XRE"/>
    <property type="match status" value="1"/>
</dbReference>
<evidence type="ECO:0000259" key="5">
    <source>
        <dbReference type="PROSITE" id="PS50943"/>
    </source>
</evidence>
<dbReference type="InterPro" id="IPR010359">
    <property type="entry name" value="IrrE_HExxH"/>
</dbReference>
<dbReference type="Gene3D" id="1.10.260.40">
    <property type="entry name" value="lambda repressor-like DNA-binding domains"/>
    <property type="match status" value="1"/>
</dbReference>
<feature type="domain" description="HTH cro/C1-type" evidence="5">
    <location>
        <begin position="10"/>
        <end position="64"/>
    </location>
</feature>
<dbReference type="RefSeq" id="WP_121219008.1">
    <property type="nucleotide sequence ID" value="NZ_RBIG01000001.1"/>
</dbReference>
<dbReference type="SUPFAM" id="SSF47413">
    <property type="entry name" value="lambda repressor-like DNA-binding domains"/>
    <property type="match status" value="1"/>
</dbReference>
<dbReference type="AlphaFoldDB" id="A0A420WS71"/>
<keyword evidence="2" id="KW-0805">Transcription regulation</keyword>
<organism evidence="6 7">
    <name type="scientific">Oceanibaculum indicum</name>
    <dbReference type="NCBI Taxonomy" id="526216"/>
    <lineage>
        <taxon>Bacteria</taxon>
        <taxon>Pseudomonadati</taxon>
        <taxon>Pseudomonadota</taxon>
        <taxon>Alphaproteobacteria</taxon>
        <taxon>Rhodospirillales</taxon>
        <taxon>Oceanibaculaceae</taxon>
        <taxon>Oceanibaculum</taxon>
    </lineage>
</organism>
<dbReference type="PANTHER" id="PTHR46797">
    <property type="entry name" value="HTH-TYPE TRANSCRIPTIONAL REGULATOR"/>
    <property type="match status" value="1"/>
</dbReference>
<dbReference type="GO" id="GO:0005829">
    <property type="term" value="C:cytosol"/>
    <property type="evidence" value="ECO:0007669"/>
    <property type="project" value="TreeGrafter"/>
</dbReference>
<evidence type="ECO:0000256" key="2">
    <source>
        <dbReference type="ARBA" id="ARBA00023015"/>
    </source>
</evidence>
<dbReference type="InterPro" id="IPR001387">
    <property type="entry name" value="Cro/C1-type_HTH"/>
</dbReference>
<comment type="similarity">
    <text evidence="1">Belongs to the short-chain fatty acyl-CoA assimilation regulator (ScfR) family.</text>
</comment>
<dbReference type="Pfam" id="PF09856">
    <property type="entry name" value="ScfRs"/>
    <property type="match status" value="1"/>
</dbReference>
<protein>
    <recommendedName>
        <fullName evidence="5">HTH cro/C1-type domain-containing protein</fullName>
    </recommendedName>
</protein>
<keyword evidence="3" id="KW-0238">DNA-binding</keyword>
<dbReference type="GO" id="GO:0003700">
    <property type="term" value="F:DNA-binding transcription factor activity"/>
    <property type="evidence" value="ECO:0007669"/>
    <property type="project" value="TreeGrafter"/>
</dbReference>
<gene>
    <name evidence="6" type="ORF">BCL74_1703</name>
</gene>